<protein>
    <submittedName>
        <fullName evidence="2">Uncharacterized protein</fullName>
    </submittedName>
</protein>
<dbReference type="AlphaFoldDB" id="A0A3P6TJ53"/>
<gene>
    <name evidence="2" type="ORF">CGOC_LOCUS6201</name>
</gene>
<feature type="compositionally biased region" description="Basic and acidic residues" evidence="1">
    <location>
        <begin position="118"/>
        <end position="135"/>
    </location>
</feature>
<feature type="region of interest" description="Disordered" evidence="1">
    <location>
        <begin position="34"/>
        <end position="156"/>
    </location>
</feature>
<sequence length="156" mass="17245">MILSKVVQRYAEELSEKLQNDGGDVFVAMRHVFDDGESSPAKVDVKIPSPKKPIAAVDKEARKNTKPVDSGKEHHDELSAQKKMKIDPEDVTTERRPNGKRHIPNETSAASPPRTKKLNKDIFDDGDSSPEKSRGIPEPSSAKPVEETGIKVEGMY</sequence>
<dbReference type="Proteomes" id="UP000271889">
    <property type="component" value="Unassembled WGS sequence"/>
</dbReference>
<dbReference type="OrthoDB" id="514823at2759"/>
<name>A0A3P6TJ53_CYLGO</name>
<keyword evidence="3" id="KW-1185">Reference proteome</keyword>
<dbReference type="EMBL" id="UYRV01019802">
    <property type="protein sequence ID" value="VDK66574.1"/>
    <property type="molecule type" value="Genomic_DNA"/>
</dbReference>
<evidence type="ECO:0000313" key="2">
    <source>
        <dbReference type="EMBL" id="VDK66574.1"/>
    </source>
</evidence>
<accession>A0A3P6TJ53</accession>
<proteinExistence type="predicted"/>
<reference evidence="2 3" key="1">
    <citation type="submission" date="2018-11" db="EMBL/GenBank/DDBJ databases">
        <authorList>
            <consortium name="Pathogen Informatics"/>
        </authorList>
    </citation>
    <scope>NUCLEOTIDE SEQUENCE [LARGE SCALE GENOMIC DNA]</scope>
</reference>
<organism evidence="2 3">
    <name type="scientific">Cylicostephanus goldi</name>
    <name type="common">Nematode worm</name>
    <dbReference type="NCBI Taxonomy" id="71465"/>
    <lineage>
        <taxon>Eukaryota</taxon>
        <taxon>Metazoa</taxon>
        <taxon>Ecdysozoa</taxon>
        <taxon>Nematoda</taxon>
        <taxon>Chromadorea</taxon>
        <taxon>Rhabditida</taxon>
        <taxon>Rhabditina</taxon>
        <taxon>Rhabditomorpha</taxon>
        <taxon>Strongyloidea</taxon>
        <taxon>Strongylidae</taxon>
        <taxon>Cylicostephanus</taxon>
    </lineage>
</organism>
<feature type="compositionally biased region" description="Basic and acidic residues" evidence="1">
    <location>
        <begin position="69"/>
        <end position="97"/>
    </location>
</feature>
<evidence type="ECO:0000256" key="1">
    <source>
        <dbReference type="SAM" id="MobiDB-lite"/>
    </source>
</evidence>
<evidence type="ECO:0000313" key="3">
    <source>
        <dbReference type="Proteomes" id="UP000271889"/>
    </source>
</evidence>